<reference evidence="1 2" key="1">
    <citation type="submission" date="2019-05" db="EMBL/GenBank/DDBJ databases">
        <title>Another draft genome of Portunus trituberculatus and its Hox gene families provides insights of decapod evolution.</title>
        <authorList>
            <person name="Jeong J.-H."/>
            <person name="Song I."/>
            <person name="Kim S."/>
            <person name="Choi T."/>
            <person name="Kim D."/>
            <person name="Ryu S."/>
            <person name="Kim W."/>
        </authorList>
    </citation>
    <scope>NUCLEOTIDE SEQUENCE [LARGE SCALE GENOMIC DNA]</scope>
    <source>
        <tissue evidence="1">Muscle</tissue>
    </source>
</reference>
<organism evidence="1 2">
    <name type="scientific">Portunus trituberculatus</name>
    <name type="common">Swimming crab</name>
    <name type="synonym">Neptunus trituberculatus</name>
    <dbReference type="NCBI Taxonomy" id="210409"/>
    <lineage>
        <taxon>Eukaryota</taxon>
        <taxon>Metazoa</taxon>
        <taxon>Ecdysozoa</taxon>
        <taxon>Arthropoda</taxon>
        <taxon>Crustacea</taxon>
        <taxon>Multicrustacea</taxon>
        <taxon>Malacostraca</taxon>
        <taxon>Eumalacostraca</taxon>
        <taxon>Eucarida</taxon>
        <taxon>Decapoda</taxon>
        <taxon>Pleocyemata</taxon>
        <taxon>Brachyura</taxon>
        <taxon>Eubrachyura</taxon>
        <taxon>Portunoidea</taxon>
        <taxon>Portunidae</taxon>
        <taxon>Portuninae</taxon>
        <taxon>Portunus</taxon>
    </lineage>
</organism>
<dbReference type="Proteomes" id="UP000324222">
    <property type="component" value="Unassembled WGS sequence"/>
</dbReference>
<accession>A0A5B7GIG2</accession>
<name>A0A5B7GIG2_PORTR</name>
<protein>
    <submittedName>
        <fullName evidence="1">Uncharacterized protein</fullName>
    </submittedName>
</protein>
<dbReference type="EMBL" id="VSRR010014280">
    <property type="protein sequence ID" value="MPC56818.1"/>
    <property type="molecule type" value="Genomic_DNA"/>
</dbReference>
<gene>
    <name evidence="1" type="ORF">E2C01_050784</name>
</gene>
<dbReference type="AlphaFoldDB" id="A0A5B7GIG2"/>
<evidence type="ECO:0000313" key="1">
    <source>
        <dbReference type="EMBL" id="MPC56818.1"/>
    </source>
</evidence>
<evidence type="ECO:0000313" key="2">
    <source>
        <dbReference type="Proteomes" id="UP000324222"/>
    </source>
</evidence>
<comment type="caution">
    <text evidence="1">The sequence shown here is derived from an EMBL/GenBank/DDBJ whole genome shotgun (WGS) entry which is preliminary data.</text>
</comment>
<keyword evidence="2" id="KW-1185">Reference proteome</keyword>
<sequence>MAGVPGPGGNNRERLHHLQHPHLPTFTIMSRSVSVIGKGHNGFIYCIDILRLPCRACQLDGF</sequence>
<proteinExistence type="predicted"/>